<dbReference type="STRING" id="69332.A0A388L7U6"/>
<dbReference type="PANTHER" id="PTHR21092">
    <property type="entry name" value="NICASTRIN"/>
    <property type="match status" value="1"/>
</dbReference>
<evidence type="ECO:0000313" key="1">
    <source>
        <dbReference type="EMBL" id="GBG78273.1"/>
    </source>
</evidence>
<proteinExistence type="predicted"/>
<protein>
    <recommendedName>
        <fullName evidence="3">Nicastrin</fullName>
    </recommendedName>
</protein>
<organism evidence="1 2">
    <name type="scientific">Chara braunii</name>
    <name type="common">Braun's stonewort</name>
    <dbReference type="NCBI Taxonomy" id="69332"/>
    <lineage>
        <taxon>Eukaryota</taxon>
        <taxon>Viridiplantae</taxon>
        <taxon>Streptophyta</taxon>
        <taxon>Charophyceae</taxon>
        <taxon>Charales</taxon>
        <taxon>Characeae</taxon>
        <taxon>Chara</taxon>
    </lineage>
</organism>
<dbReference type="GO" id="GO:0016485">
    <property type="term" value="P:protein processing"/>
    <property type="evidence" value="ECO:0007669"/>
    <property type="project" value="InterPro"/>
</dbReference>
<name>A0A388L7U6_CHABU</name>
<evidence type="ECO:0000313" key="2">
    <source>
        <dbReference type="Proteomes" id="UP000265515"/>
    </source>
</evidence>
<sequence>HNQKNGLKYPLYVAEFDIVMQATKLGTNTSDTCLPAGNCLPLGGYSVMSSLPPINQSETAKSIVLALATMDSASFFRDVVPGADSPISGMIALLGALDALFSSADVLSLPKQVLKF</sequence>
<dbReference type="Gramene" id="GBG78273">
    <property type="protein sequence ID" value="GBG78273"/>
    <property type="gene ID" value="CBR_g26304"/>
</dbReference>
<reference evidence="1 2" key="1">
    <citation type="journal article" date="2018" name="Cell">
        <title>The Chara Genome: Secondary Complexity and Implications for Plant Terrestrialization.</title>
        <authorList>
            <person name="Nishiyama T."/>
            <person name="Sakayama H."/>
            <person name="Vries J.D."/>
            <person name="Buschmann H."/>
            <person name="Saint-Marcoux D."/>
            <person name="Ullrich K.K."/>
            <person name="Haas F.B."/>
            <person name="Vanderstraeten L."/>
            <person name="Becker D."/>
            <person name="Lang D."/>
            <person name="Vosolsobe S."/>
            <person name="Rombauts S."/>
            <person name="Wilhelmsson P.K.I."/>
            <person name="Janitza P."/>
            <person name="Kern R."/>
            <person name="Heyl A."/>
            <person name="Rumpler F."/>
            <person name="Villalobos L.I.A.C."/>
            <person name="Clay J.M."/>
            <person name="Skokan R."/>
            <person name="Toyoda A."/>
            <person name="Suzuki Y."/>
            <person name="Kagoshima H."/>
            <person name="Schijlen E."/>
            <person name="Tajeshwar N."/>
            <person name="Catarino B."/>
            <person name="Hetherington A.J."/>
            <person name="Saltykova A."/>
            <person name="Bonnot C."/>
            <person name="Breuninger H."/>
            <person name="Symeonidi A."/>
            <person name="Radhakrishnan G.V."/>
            <person name="Van Nieuwerburgh F."/>
            <person name="Deforce D."/>
            <person name="Chang C."/>
            <person name="Karol K.G."/>
            <person name="Hedrich R."/>
            <person name="Ulvskov P."/>
            <person name="Glockner G."/>
            <person name="Delwiche C.F."/>
            <person name="Petrasek J."/>
            <person name="Van de Peer Y."/>
            <person name="Friml J."/>
            <person name="Beilby M."/>
            <person name="Dolan L."/>
            <person name="Kohara Y."/>
            <person name="Sugano S."/>
            <person name="Fujiyama A."/>
            <person name="Delaux P.-M."/>
            <person name="Quint M."/>
            <person name="TheiBen G."/>
            <person name="Hagemann M."/>
            <person name="Harholt J."/>
            <person name="Dunand C."/>
            <person name="Zachgo S."/>
            <person name="Langdale J."/>
            <person name="Maumus F."/>
            <person name="Straeten D.V.D."/>
            <person name="Gould S.B."/>
            <person name="Rensing S.A."/>
        </authorList>
    </citation>
    <scope>NUCLEOTIDE SEQUENCE [LARGE SCALE GENOMIC DNA]</scope>
    <source>
        <strain evidence="1 2">S276</strain>
    </source>
</reference>
<dbReference type="Pfam" id="PF05450">
    <property type="entry name" value="Nicastrin"/>
    <property type="match status" value="1"/>
</dbReference>
<feature type="non-terminal residue" evidence="1">
    <location>
        <position position="1"/>
    </location>
</feature>
<comment type="caution">
    <text evidence="1">The sequence shown here is derived from an EMBL/GenBank/DDBJ whole genome shotgun (WGS) entry which is preliminary data.</text>
</comment>
<dbReference type="OrthoDB" id="10265862at2759"/>
<accession>A0A388L7U6</accession>
<dbReference type="Proteomes" id="UP000265515">
    <property type="component" value="Unassembled WGS sequence"/>
</dbReference>
<dbReference type="InterPro" id="IPR008710">
    <property type="entry name" value="Nicastrin"/>
</dbReference>
<dbReference type="PANTHER" id="PTHR21092:SF0">
    <property type="entry name" value="NICASTRIN"/>
    <property type="match status" value="1"/>
</dbReference>
<evidence type="ECO:0008006" key="3">
    <source>
        <dbReference type="Google" id="ProtNLM"/>
    </source>
</evidence>
<dbReference type="GO" id="GO:0005886">
    <property type="term" value="C:plasma membrane"/>
    <property type="evidence" value="ECO:0007669"/>
    <property type="project" value="TreeGrafter"/>
</dbReference>
<dbReference type="EMBL" id="BFEA01000290">
    <property type="protein sequence ID" value="GBG78273.1"/>
    <property type="molecule type" value="Genomic_DNA"/>
</dbReference>
<gene>
    <name evidence="1" type="ORF">CBR_g26304</name>
</gene>
<dbReference type="AlphaFoldDB" id="A0A388L7U6"/>
<keyword evidence="2" id="KW-1185">Reference proteome</keyword>